<dbReference type="Proteomes" id="UP000070054">
    <property type="component" value="Unassembled WGS sequence"/>
</dbReference>
<accession>A0A135T548</accession>
<proteinExistence type="predicted"/>
<gene>
    <name evidence="1" type="ORF">CNYM01_03234</name>
</gene>
<dbReference type="AlphaFoldDB" id="A0A135T548"/>
<keyword evidence="2" id="KW-1185">Reference proteome</keyword>
<evidence type="ECO:0000313" key="1">
    <source>
        <dbReference type="EMBL" id="KXH43259.1"/>
    </source>
</evidence>
<protein>
    <submittedName>
        <fullName evidence="1">Uncharacterized protein</fullName>
    </submittedName>
</protein>
<organism evidence="1 2">
    <name type="scientific">Colletotrichum nymphaeae SA-01</name>
    <dbReference type="NCBI Taxonomy" id="1460502"/>
    <lineage>
        <taxon>Eukaryota</taxon>
        <taxon>Fungi</taxon>
        <taxon>Dikarya</taxon>
        <taxon>Ascomycota</taxon>
        <taxon>Pezizomycotina</taxon>
        <taxon>Sordariomycetes</taxon>
        <taxon>Hypocreomycetidae</taxon>
        <taxon>Glomerellales</taxon>
        <taxon>Glomerellaceae</taxon>
        <taxon>Colletotrichum</taxon>
        <taxon>Colletotrichum acutatum species complex</taxon>
    </lineage>
</organism>
<comment type="caution">
    <text evidence="1">The sequence shown here is derived from an EMBL/GenBank/DDBJ whole genome shotgun (WGS) entry which is preliminary data.</text>
</comment>
<sequence>MAPKTPPHPSYNKFHRIHHATRAMKVSTHLAKSQNILLTIHTRHVDPVLQYRDMTSQSQLNGWGDLVYPGLVSIVARLSFRCRNIIHRSFFAFIELVDLKF</sequence>
<dbReference type="EMBL" id="JEMN01001239">
    <property type="protein sequence ID" value="KXH43259.1"/>
    <property type="molecule type" value="Genomic_DNA"/>
</dbReference>
<name>A0A135T548_9PEZI</name>
<evidence type="ECO:0000313" key="2">
    <source>
        <dbReference type="Proteomes" id="UP000070054"/>
    </source>
</evidence>
<reference evidence="1 2" key="1">
    <citation type="submission" date="2014-02" db="EMBL/GenBank/DDBJ databases">
        <title>The genome sequence of Colletotrichum nymphaeae SA-01.</title>
        <authorList>
            <person name="Baroncelli R."/>
            <person name="Thon M.R."/>
        </authorList>
    </citation>
    <scope>NUCLEOTIDE SEQUENCE [LARGE SCALE GENOMIC DNA]</scope>
    <source>
        <strain evidence="1 2">SA-01</strain>
    </source>
</reference>